<dbReference type="GeneID" id="39747877"/>
<evidence type="ECO:0000313" key="3">
    <source>
        <dbReference type="Proteomes" id="UP000195521"/>
    </source>
</evidence>
<dbReference type="EMBL" id="BDQF01000010">
    <property type="protein sequence ID" value="GAW81159.1"/>
    <property type="molecule type" value="Genomic_DNA"/>
</dbReference>
<feature type="region of interest" description="Disordered" evidence="1">
    <location>
        <begin position="441"/>
        <end position="488"/>
    </location>
</feature>
<dbReference type="Proteomes" id="UP000195521">
    <property type="component" value="Unassembled WGS sequence"/>
</dbReference>
<keyword evidence="3" id="KW-1185">Reference proteome</keyword>
<dbReference type="RefSeq" id="XP_028543748.1">
    <property type="nucleotide sequence ID" value="XM_028687947.1"/>
</dbReference>
<feature type="compositionally biased region" description="Polar residues" evidence="1">
    <location>
        <begin position="456"/>
        <end position="472"/>
    </location>
</feature>
<dbReference type="OMA" id="NTNWGLY"/>
<feature type="region of interest" description="Disordered" evidence="1">
    <location>
        <begin position="253"/>
        <end position="281"/>
    </location>
</feature>
<sequence>MTTKDYLNELNFPSYDEDLDLKIMENKNMKTNSHNSDSGIDSEKENFIDCFETIPKRLHNKDNEFFLKNDTIEECKKLTYDNPCIKEIDLFQCNKKKGSQEYSKNDDYMDDNCGDDHDLTKKLETFQSFDLSTSDIGDKELSESEANFQNYNINLKVDSDISINEKKSFNNHGIEVREVSEENKRKSLSFYGGIGYNKELADEDIRIHSLYLENNAENEMNKKEYIIEKQEGFTRSKDMQELDTKFEIKEYSDEEEEKNRKIKTNIKENSNQKKVTKEEDAPNDIQIDRDIDNKEMENDARDEIRMNSKEKAVKDSEELEKNINTNYNKNIFKKEHMQSTNLTNEKRKIITLERNQWHEKVSFSPKTVIMDDISYQSCVNNRTTKRGDDVEEQLTDMSEMDGESNIFDSFKKITSTFNHYTRGNIIDKEESQKMDKIINKATHEKDDILDSRSSKSKNSTDNFNQNKNQNFSLKLEESPNTHPPNEKKNNLNILAHRIPLKVPMIREQYYNNYLDECKITEKKKKINREGNHYNYRFKEQGRGSRNYSYIENFYKPVKQPKQYGEYVYRYNKINTFKNVGRRTIGTQKNFIAGKKHDKKMNIWSELCITKQEKKKKKKIPEFKLKPAEIKNFDFDAIFVKDGHIIPRKIDPLKEFFKT</sequence>
<dbReference type="AlphaFoldDB" id="A0A1Y1JF42"/>
<organism evidence="2 3">
    <name type="scientific">Plasmodium gonderi</name>
    <dbReference type="NCBI Taxonomy" id="77519"/>
    <lineage>
        <taxon>Eukaryota</taxon>
        <taxon>Sar</taxon>
        <taxon>Alveolata</taxon>
        <taxon>Apicomplexa</taxon>
        <taxon>Aconoidasida</taxon>
        <taxon>Haemosporida</taxon>
        <taxon>Plasmodiidae</taxon>
        <taxon>Plasmodium</taxon>
        <taxon>Plasmodium (Plasmodium)</taxon>
    </lineage>
</organism>
<comment type="caution">
    <text evidence="2">The sequence shown here is derived from an EMBL/GenBank/DDBJ whole genome shotgun (WGS) entry which is preliminary data.</text>
</comment>
<feature type="compositionally biased region" description="Basic and acidic residues" evidence="1">
    <location>
        <begin position="441"/>
        <end position="453"/>
    </location>
</feature>
<accession>A0A1Y1JF42</accession>
<gene>
    <name evidence="2" type="ORF">PGO_093590</name>
</gene>
<reference evidence="3" key="1">
    <citation type="submission" date="2017-04" db="EMBL/GenBank/DDBJ databases">
        <title>Plasmodium gonderi genome.</title>
        <authorList>
            <person name="Arisue N."/>
            <person name="Honma H."/>
            <person name="Kawai S."/>
            <person name="Tougan T."/>
            <person name="Tanabe K."/>
            <person name="Horii T."/>
        </authorList>
    </citation>
    <scope>NUCLEOTIDE SEQUENCE [LARGE SCALE GENOMIC DNA]</scope>
    <source>
        <strain evidence="3">ATCC 30045</strain>
    </source>
</reference>
<feature type="compositionally biased region" description="Basic and acidic residues" evidence="1">
    <location>
        <begin position="474"/>
        <end position="488"/>
    </location>
</feature>
<evidence type="ECO:0000313" key="2">
    <source>
        <dbReference type="EMBL" id="GAW81159.1"/>
    </source>
</evidence>
<protein>
    <submittedName>
        <fullName evidence="2">Uncharacterized protein</fullName>
    </submittedName>
</protein>
<name>A0A1Y1JF42_PLAGO</name>
<dbReference type="OrthoDB" id="386526at2759"/>
<evidence type="ECO:0000256" key="1">
    <source>
        <dbReference type="SAM" id="MobiDB-lite"/>
    </source>
</evidence>
<proteinExistence type="predicted"/>